<organism evidence="2">
    <name type="scientific">mine drainage metagenome</name>
    <dbReference type="NCBI Taxonomy" id="410659"/>
    <lineage>
        <taxon>unclassified sequences</taxon>
        <taxon>metagenomes</taxon>
        <taxon>ecological metagenomes</taxon>
    </lineage>
</organism>
<evidence type="ECO:0000259" key="1">
    <source>
        <dbReference type="Pfam" id="PF14583"/>
    </source>
</evidence>
<dbReference type="InterPro" id="IPR015943">
    <property type="entry name" value="WD40/YVTN_repeat-like_dom_sf"/>
</dbReference>
<sequence>MKYLLLPVLAAVLGTSLFATTEPPREWIDPDTGHRIIRLSDQPGTESLYFNLNAYSPDGKLMVVTTHDGISTINLETRKVEPLVEGRFRVIMVGHKTGDVYYSQWKDGKTWVYATNMETKATRQVAVLDRGGVSAVNADETLLAGTISASQDLGWQRGVVHSQEPEHPGPEYTARWPDGRPMSFATAKEYRLHQQLERVRSEPPMELFTLNIATGKVNVILRQKEWLNHVQFSPTDPNLIMFCHEGPWHEVNRLWTIHTDGTHLHKVHTRRMNMEIWGHEFFSPDGKNIWYDLQTPRGEVFWLAGYNLETGRRTWYALHRNEWSVHYNVSPDGTMFAGDGGDSDMVAHAPDGKWLYLFRPRKVPDVAGIKAPDSAELIHPGRLVAEKLVNMSRHQYHLEPNVRFSPDGKWVIFRSNMFGPTQVFAVEVAKAK</sequence>
<keyword evidence="2" id="KW-0456">Lyase</keyword>
<proteinExistence type="predicted"/>
<evidence type="ECO:0000313" key="2">
    <source>
        <dbReference type="EMBL" id="OIR08247.1"/>
    </source>
</evidence>
<reference evidence="2" key="1">
    <citation type="submission" date="2016-10" db="EMBL/GenBank/DDBJ databases">
        <title>Sequence of Gallionella enrichment culture.</title>
        <authorList>
            <person name="Poehlein A."/>
            <person name="Muehling M."/>
            <person name="Daniel R."/>
        </authorList>
    </citation>
    <scope>NUCLEOTIDE SEQUENCE</scope>
</reference>
<protein>
    <submittedName>
        <fullName evidence="2">Oligogalacturonate lyase</fullName>
        <ecNumber evidence="2">4.2.2.6</ecNumber>
    </submittedName>
</protein>
<dbReference type="GO" id="GO:0047487">
    <property type="term" value="F:oligogalacturonide lyase activity"/>
    <property type="evidence" value="ECO:0007669"/>
    <property type="project" value="UniProtKB-EC"/>
</dbReference>
<dbReference type="SUPFAM" id="SSF82171">
    <property type="entry name" value="DPP6 N-terminal domain-like"/>
    <property type="match status" value="1"/>
</dbReference>
<dbReference type="Pfam" id="PF14583">
    <property type="entry name" value="Pectate_lyase22"/>
    <property type="match status" value="1"/>
</dbReference>
<dbReference type="GO" id="GO:0045490">
    <property type="term" value="P:pectin catabolic process"/>
    <property type="evidence" value="ECO:0007669"/>
    <property type="project" value="InterPro"/>
</dbReference>
<dbReference type="SUPFAM" id="SSF50969">
    <property type="entry name" value="YVTN repeat-like/Quinoprotein amine dehydrogenase"/>
    <property type="match status" value="1"/>
</dbReference>
<dbReference type="Gene3D" id="2.130.10.10">
    <property type="entry name" value="YVTN repeat-like/Quinoprotein amine dehydrogenase"/>
    <property type="match status" value="1"/>
</dbReference>
<name>A0A1J5SIK4_9ZZZZ</name>
<dbReference type="AlphaFoldDB" id="A0A1J5SIK4"/>
<dbReference type="InterPro" id="IPR011044">
    <property type="entry name" value="Quino_amine_DH_bsu"/>
</dbReference>
<dbReference type="InterPro" id="IPR027946">
    <property type="entry name" value="Ogl_dom"/>
</dbReference>
<comment type="caution">
    <text evidence="2">The sequence shown here is derived from an EMBL/GenBank/DDBJ whole genome shotgun (WGS) entry which is preliminary data.</text>
</comment>
<accession>A0A1J5SIK4</accession>
<feature type="domain" description="Oligogalacturonate lyase" evidence="1">
    <location>
        <begin position="201"/>
        <end position="428"/>
    </location>
</feature>
<dbReference type="EC" id="4.2.2.6" evidence="2"/>
<dbReference type="EMBL" id="MLJW01000033">
    <property type="protein sequence ID" value="OIR08247.1"/>
    <property type="molecule type" value="Genomic_DNA"/>
</dbReference>
<gene>
    <name evidence="2" type="primary">ogl</name>
    <name evidence="2" type="ORF">GALL_97510</name>
</gene>